<proteinExistence type="predicted"/>
<keyword evidence="2" id="KW-1185">Reference proteome</keyword>
<dbReference type="Proteomes" id="UP000179807">
    <property type="component" value="Unassembled WGS sequence"/>
</dbReference>
<dbReference type="AlphaFoldDB" id="A0A1J4K9N5"/>
<sequence length="227" mass="26680">MLVDQIVLNDFNRPLNFSSISQYKIANLEVNNNKVSRKLSDRSFFEKYYNIVPVENEDEMNDMFQPPQTQNESESYPSSPISGFFPTSYMTVQQIPAMIVLVPMPAPYTMNPNLPIPSTHFHDRHKHPVHYEKDRIAKVLKTMDTVNVHETAPYQWMKKEFGRAITQKEFNHIYPTLKLTIPGKFAPNRDASRNQKVKFYWLAQIWNNEQVREIVQNLIQKVMLPTF</sequence>
<reference evidence="1" key="1">
    <citation type="submission" date="2016-10" db="EMBL/GenBank/DDBJ databases">
        <authorList>
            <person name="Benchimol M."/>
            <person name="Almeida L.G."/>
            <person name="Vasconcelos A.T."/>
            <person name="Perreira-Neves A."/>
            <person name="Rosa I.A."/>
            <person name="Tasca T."/>
            <person name="Bogo M.R."/>
            <person name="de Souza W."/>
        </authorList>
    </citation>
    <scope>NUCLEOTIDE SEQUENCE [LARGE SCALE GENOMIC DNA]</scope>
    <source>
        <strain evidence="1">K</strain>
    </source>
</reference>
<evidence type="ECO:0000313" key="2">
    <source>
        <dbReference type="Proteomes" id="UP000179807"/>
    </source>
</evidence>
<dbReference type="EMBL" id="MLAK01000727">
    <property type="protein sequence ID" value="OHT06420.1"/>
    <property type="molecule type" value="Genomic_DNA"/>
</dbReference>
<dbReference type="RefSeq" id="XP_068359556.1">
    <property type="nucleotide sequence ID" value="XM_068492611.1"/>
</dbReference>
<evidence type="ECO:0000313" key="1">
    <source>
        <dbReference type="EMBL" id="OHT06420.1"/>
    </source>
</evidence>
<comment type="caution">
    <text evidence="1">The sequence shown here is derived from an EMBL/GenBank/DDBJ whole genome shotgun (WGS) entry which is preliminary data.</text>
</comment>
<name>A0A1J4K9N5_9EUKA</name>
<organism evidence="1 2">
    <name type="scientific">Tritrichomonas foetus</name>
    <dbReference type="NCBI Taxonomy" id="1144522"/>
    <lineage>
        <taxon>Eukaryota</taxon>
        <taxon>Metamonada</taxon>
        <taxon>Parabasalia</taxon>
        <taxon>Tritrichomonadida</taxon>
        <taxon>Tritrichomonadidae</taxon>
        <taxon>Tritrichomonas</taxon>
    </lineage>
</organism>
<protein>
    <submittedName>
        <fullName evidence="1">Uncharacterized protein</fullName>
    </submittedName>
</protein>
<dbReference type="VEuPathDB" id="TrichDB:TRFO_05632"/>
<accession>A0A1J4K9N5</accession>
<dbReference type="GeneID" id="94827315"/>
<gene>
    <name evidence="1" type="ORF">TRFO_05632</name>
</gene>